<feature type="domain" description="GST N-terminal" evidence="1">
    <location>
        <begin position="5"/>
        <end position="101"/>
    </location>
</feature>
<dbReference type="Gene3D" id="3.40.30.10">
    <property type="entry name" value="Glutaredoxin"/>
    <property type="match status" value="1"/>
</dbReference>
<protein>
    <recommendedName>
        <fullName evidence="5">GST N-terminal domain-containing protein</fullName>
    </recommendedName>
</protein>
<evidence type="ECO:0000313" key="4">
    <source>
        <dbReference type="Proteomes" id="UP000813824"/>
    </source>
</evidence>
<dbReference type="PROSITE" id="PS50404">
    <property type="entry name" value="GST_NTER"/>
    <property type="match status" value="1"/>
</dbReference>
<keyword evidence="4" id="KW-1185">Reference proteome</keyword>
<dbReference type="InterPro" id="IPR010987">
    <property type="entry name" value="Glutathione-S-Trfase_C-like"/>
</dbReference>
<evidence type="ECO:0000259" key="2">
    <source>
        <dbReference type="PROSITE" id="PS50405"/>
    </source>
</evidence>
<evidence type="ECO:0000259" key="1">
    <source>
        <dbReference type="PROSITE" id="PS50404"/>
    </source>
</evidence>
<evidence type="ECO:0000313" key="3">
    <source>
        <dbReference type="EMBL" id="KAH8100689.1"/>
    </source>
</evidence>
<gene>
    <name evidence="3" type="ORF">BXZ70DRAFT_938333</name>
</gene>
<dbReference type="EMBL" id="JAEVFJ010000015">
    <property type="protein sequence ID" value="KAH8100689.1"/>
    <property type="molecule type" value="Genomic_DNA"/>
</dbReference>
<evidence type="ECO:0008006" key="5">
    <source>
        <dbReference type="Google" id="ProtNLM"/>
    </source>
</evidence>
<dbReference type="InterPro" id="IPR036282">
    <property type="entry name" value="Glutathione-S-Trfase_C_sf"/>
</dbReference>
<proteinExistence type="predicted"/>
<dbReference type="OrthoDB" id="412788at2759"/>
<dbReference type="SUPFAM" id="SSF52833">
    <property type="entry name" value="Thioredoxin-like"/>
    <property type="match status" value="1"/>
</dbReference>
<dbReference type="Proteomes" id="UP000813824">
    <property type="component" value="Unassembled WGS sequence"/>
</dbReference>
<name>A0A8K0XQ59_9AGAR</name>
<accession>A0A8K0XQ59</accession>
<dbReference type="PROSITE" id="PS50405">
    <property type="entry name" value="GST_CTER"/>
    <property type="match status" value="1"/>
</dbReference>
<dbReference type="InterPro" id="IPR004045">
    <property type="entry name" value="Glutathione_S-Trfase_N"/>
</dbReference>
<organism evidence="3 4">
    <name type="scientific">Cristinia sonorae</name>
    <dbReference type="NCBI Taxonomy" id="1940300"/>
    <lineage>
        <taxon>Eukaryota</taxon>
        <taxon>Fungi</taxon>
        <taxon>Dikarya</taxon>
        <taxon>Basidiomycota</taxon>
        <taxon>Agaricomycotina</taxon>
        <taxon>Agaricomycetes</taxon>
        <taxon>Agaricomycetidae</taxon>
        <taxon>Agaricales</taxon>
        <taxon>Pleurotineae</taxon>
        <taxon>Stephanosporaceae</taxon>
        <taxon>Cristinia</taxon>
    </lineage>
</organism>
<sequence length="354" mass="38564">MSSIPKAALYYYKNSVWASAPLLALEEKGYGADEVDLKEVDLSKGENFAPAFLRLNPHATVPTLVVPLHTTLGPDIESRYKAIQDTKSIVDFLDKSRSPRSGTHTTSSAPAPALAPATIAFNATSNKVIDLLHSEAADPNAFVYFNARDDATLRELSVELLPILNAKKDALAALIKNNETAEVRVSDKTLKFWEMKKLASDGILAVIQHGERPTDQLDEEAKAKRAEYFKVANAAWTGLGDVLMQLHKEIIGPYVLGDQLSVADLHLAAWITRIAKLTGAVAADDGNTVTKKLEAHIGDGFKLPDDFSVAEARRRAGLPSGNAQPTDVQSRIAAFWDAIKERPSWKKVYADGLH</sequence>
<dbReference type="Gene3D" id="1.20.1050.10">
    <property type="match status" value="1"/>
</dbReference>
<reference evidence="3" key="1">
    <citation type="journal article" date="2021" name="New Phytol.">
        <title>Evolutionary innovations through gain and loss of genes in the ectomycorrhizal Boletales.</title>
        <authorList>
            <person name="Wu G."/>
            <person name="Miyauchi S."/>
            <person name="Morin E."/>
            <person name="Kuo A."/>
            <person name="Drula E."/>
            <person name="Varga T."/>
            <person name="Kohler A."/>
            <person name="Feng B."/>
            <person name="Cao Y."/>
            <person name="Lipzen A."/>
            <person name="Daum C."/>
            <person name="Hundley H."/>
            <person name="Pangilinan J."/>
            <person name="Johnson J."/>
            <person name="Barry K."/>
            <person name="LaButti K."/>
            <person name="Ng V."/>
            <person name="Ahrendt S."/>
            <person name="Min B."/>
            <person name="Choi I.G."/>
            <person name="Park H."/>
            <person name="Plett J.M."/>
            <person name="Magnuson J."/>
            <person name="Spatafora J.W."/>
            <person name="Nagy L.G."/>
            <person name="Henrissat B."/>
            <person name="Grigoriev I.V."/>
            <person name="Yang Z.L."/>
            <person name="Xu J."/>
            <person name="Martin F.M."/>
        </authorList>
    </citation>
    <scope>NUCLEOTIDE SEQUENCE</scope>
    <source>
        <strain evidence="3">KKN 215</strain>
    </source>
</reference>
<dbReference type="SUPFAM" id="SSF47616">
    <property type="entry name" value="GST C-terminal domain-like"/>
    <property type="match status" value="1"/>
</dbReference>
<comment type="caution">
    <text evidence="3">The sequence shown here is derived from an EMBL/GenBank/DDBJ whole genome shotgun (WGS) entry which is preliminary data.</text>
</comment>
<dbReference type="InterPro" id="IPR036249">
    <property type="entry name" value="Thioredoxin-like_sf"/>
</dbReference>
<feature type="domain" description="GST C-terminal" evidence="2">
    <location>
        <begin position="180"/>
        <end position="354"/>
    </location>
</feature>
<dbReference type="CDD" id="cd00570">
    <property type="entry name" value="GST_N_family"/>
    <property type="match status" value="1"/>
</dbReference>
<dbReference type="AlphaFoldDB" id="A0A8K0XQ59"/>
<dbReference type="Pfam" id="PF13409">
    <property type="entry name" value="GST_N_2"/>
    <property type="match status" value="1"/>
</dbReference>